<dbReference type="EMBL" id="CP011125">
    <property type="protein sequence ID" value="AKF03812.1"/>
    <property type="molecule type" value="Genomic_DNA"/>
</dbReference>
<keyword evidence="3" id="KW-1185">Reference proteome</keyword>
<protein>
    <recommendedName>
        <fullName evidence="4">Lipoprotein</fullName>
    </recommendedName>
</protein>
<accession>A0A0F6VZS1</accession>
<evidence type="ECO:0000256" key="1">
    <source>
        <dbReference type="SAM" id="MobiDB-lite"/>
    </source>
</evidence>
<feature type="region of interest" description="Disordered" evidence="1">
    <location>
        <begin position="246"/>
        <end position="266"/>
    </location>
</feature>
<dbReference type="PROSITE" id="PS51257">
    <property type="entry name" value="PROKAR_LIPOPROTEIN"/>
    <property type="match status" value="1"/>
</dbReference>
<dbReference type="Proteomes" id="UP000034883">
    <property type="component" value="Chromosome"/>
</dbReference>
<reference evidence="2 3" key="1">
    <citation type="submission" date="2015-03" db="EMBL/GenBank/DDBJ databases">
        <title>Genome assembly of Sandaracinus amylolyticus DSM 53668.</title>
        <authorList>
            <person name="Sharma G."/>
            <person name="Subramanian S."/>
        </authorList>
    </citation>
    <scope>NUCLEOTIDE SEQUENCE [LARGE SCALE GENOMIC DNA]</scope>
    <source>
        <strain evidence="2 3">DSM 53668</strain>
    </source>
</reference>
<evidence type="ECO:0008006" key="4">
    <source>
        <dbReference type="Google" id="ProtNLM"/>
    </source>
</evidence>
<dbReference type="STRING" id="927083.DB32_000961"/>
<gene>
    <name evidence="2" type="ORF">DB32_000961</name>
</gene>
<proteinExistence type="predicted"/>
<sequence length="266" mass="28193">MMRTGARVWLAATLAVGCVEGGGEAPVWVCPVADYEVLEDVGCTCDLPQGAEVPEAEVIERGTRAGIVAPPGTYRPNAWARVVHEGLVTVGSTREDGSLFLQFRHADVDLRGARVRVEVGGAPSAWATLDAVEEAWLAPSRTPHEEFPEGAIVIEEPAGTLWTRAHIEPDDAIATPIEHALWIARYYAFTWLDPAPALDTELERMDPGAEGDVVQLVMLHASGNASGCYAGENAVCRCAVSKRAAGLCSDQPPPPPPPPGDGGVPF</sequence>
<feature type="compositionally biased region" description="Pro residues" evidence="1">
    <location>
        <begin position="251"/>
        <end position="260"/>
    </location>
</feature>
<organism evidence="2 3">
    <name type="scientific">Sandaracinus amylolyticus</name>
    <dbReference type="NCBI Taxonomy" id="927083"/>
    <lineage>
        <taxon>Bacteria</taxon>
        <taxon>Pseudomonadati</taxon>
        <taxon>Myxococcota</taxon>
        <taxon>Polyangia</taxon>
        <taxon>Polyangiales</taxon>
        <taxon>Sandaracinaceae</taxon>
        <taxon>Sandaracinus</taxon>
    </lineage>
</organism>
<name>A0A0F6VZS1_9BACT</name>
<dbReference type="AlphaFoldDB" id="A0A0F6VZS1"/>
<evidence type="ECO:0000313" key="3">
    <source>
        <dbReference type="Proteomes" id="UP000034883"/>
    </source>
</evidence>
<evidence type="ECO:0000313" key="2">
    <source>
        <dbReference type="EMBL" id="AKF03812.1"/>
    </source>
</evidence>
<dbReference type="KEGG" id="samy:DB32_000961"/>